<feature type="domain" description="Enoyl reductase (ER)" evidence="7">
    <location>
        <begin position="12"/>
        <end position="364"/>
    </location>
</feature>
<dbReference type="SUPFAM" id="SSF50129">
    <property type="entry name" value="GroES-like"/>
    <property type="match status" value="1"/>
</dbReference>
<dbReference type="PANTHER" id="PTHR43880:SF12">
    <property type="entry name" value="ALCOHOL DEHYDROGENASE CLASS-3"/>
    <property type="match status" value="1"/>
</dbReference>
<keyword evidence="2 6" id="KW-0479">Metal-binding</keyword>
<dbReference type="InterPro" id="IPR020843">
    <property type="entry name" value="ER"/>
</dbReference>
<dbReference type="Gene3D" id="3.90.180.10">
    <property type="entry name" value="Medium-chain alcohol dehydrogenases, catalytic domain"/>
    <property type="match status" value="1"/>
</dbReference>
<protein>
    <submittedName>
        <fullName evidence="8">Aryl-alcohol dehydrogenase</fullName>
    </submittedName>
</protein>
<dbReference type="PROSITE" id="PS00059">
    <property type="entry name" value="ADH_ZINC"/>
    <property type="match status" value="1"/>
</dbReference>
<keyword evidence="5" id="KW-0520">NAD</keyword>
<name>A0ABQ4J2X5_9ACTN</name>
<evidence type="ECO:0000256" key="5">
    <source>
        <dbReference type="ARBA" id="ARBA00023027"/>
    </source>
</evidence>
<dbReference type="InterPro" id="IPR013149">
    <property type="entry name" value="ADH-like_C"/>
</dbReference>
<comment type="cofactor">
    <cofactor evidence="6">
        <name>Zn(2+)</name>
        <dbReference type="ChEBI" id="CHEBI:29105"/>
    </cofactor>
</comment>
<sequence>MIVTAAVSREKGAPLVVEELELDAPRSTEVRVRMVGSGICHTDAVARDRIYPVPEPSVFGHEGSGVVEEVGSDVRGVQVGDHVVLGPSYCGKCAFCRSGQPMYCENGFTELFGCRRHDGTTAFSKNGEMVGSHFFGQSSFATHANVNENSVIVVDKDAPLELLGPLGCGLNTGAGAVLNEMRPEPGTSIVVFGTGAVGFAALMAAAAVSCSTIIGVDVHDSRLELARELGATHTINSSTQDLHAELKKITGGRGVNYALDTTAISSVVRDAADALGTRGVLVAVGAAAPGEEVSFEVGSSLTKGWTFKTVIEGSAVPQVFIPRLVDLWKQGKFPFEKLVKTYSLKDINTGFEDSASGAVIKPVIAY</sequence>
<accession>A0ABQ4J2X5</accession>
<dbReference type="InterPro" id="IPR036291">
    <property type="entry name" value="NAD(P)-bd_dom_sf"/>
</dbReference>
<dbReference type="RefSeq" id="WP_204004278.1">
    <property type="nucleotide sequence ID" value="NZ_BOPB01000035.1"/>
</dbReference>
<dbReference type="CDD" id="cd08278">
    <property type="entry name" value="benzyl_alcohol_DH"/>
    <property type="match status" value="1"/>
</dbReference>
<dbReference type="Pfam" id="PF08240">
    <property type="entry name" value="ADH_N"/>
    <property type="match status" value="1"/>
</dbReference>
<keyword evidence="4" id="KW-0560">Oxidoreductase</keyword>
<organism evidence="8 9">
    <name type="scientific">Micromonospora lutea</name>
    <dbReference type="NCBI Taxonomy" id="419825"/>
    <lineage>
        <taxon>Bacteria</taxon>
        <taxon>Bacillati</taxon>
        <taxon>Actinomycetota</taxon>
        <taxon>Actinomycetes</taxon>
        <taxon>Micromonosporales</taxon>
        <taxon>Micromonosporaceae</taxon>
        <taxon>Micromonospora</taxon>
    </lineage>
</organism>
<dbReference type="Pfam" id="PF00107">
    <property type="entry name" value="ADH_zinc_N"/>
    <property type="match status" value="1"/>
</dbReference>
<evidence type="ECO:0000313" key="8">
    <source>
        <dbReference type="EMBL" id="GIJ24525.1"/>
    </source>
</evidence>
<reference evidence="8 9" key="1">
    <citation type="submission" date="2021-01" db="EMBL/GenBank/DDBJ databases">
        <title>Whole genome shotgun sequence of Verrucosispora lutea NBRC 106530.</title>
        <authorList>
            <person name="Komaki H."/>
            <person name="Tamura T."/>
        </authorList>
    </citation>
    <scope>NUCLEOTIDE SEQUENCE [LARGE SCALE GENOMIC DNA]</scope>
    <source>
        <strain evidence="8 9">NBRC 106530</strain>
    </source>
</reference>
<dbReference type="Proteomes" id="UP000643165">
    <property type="component" value="Unassembled WGS sequence"/>
</dbReference>
<comment type="caution">
    <text evidence="8">The sequence shown here is derived from an EMBL/GenBank/DDBJ whole genome shotgun (WGS) entry which is preliminary data.</text>
</comment>
<dbReference type="InterPro" id="IPR011032">
    <property type="entry name" value="GroES-like_sf"/>
</dbReference>
<evidence type="ECO:0000256" key="4">
    <source>
        <dbReference type="ARBA" id="ARBA00023002"/>
    </source>
</evidence>
<dbReference type="SUPFAM" id="SSF51735">
    <property type="entry name" value="NAD(P)-binding Rossmann-fold domains"/>
    <property type="match status" value="1"/>
</dbReference>
<keyword evidence="3 6" id="KW-0862">Zinc</keyword>
<evidence type="ECO:0000256" key="3">
    <source>
        <dbReference type="ARBA" id="ARBA00022833"/>
    </source>
</evidence>
<dbReference type="PANTHER" id="PTHR43880">
    <property type="entry name" value="ALCOHOL DEHYDROGENASE"/>
    <property type="match status" value="1"/>
</dbReference>
<comment type="similarity">
    <text evidence="1 6">Belongs to the zinc-containing alcohol dehydrogenase family.</text>
</comment>
<dbReference type="Gene3D" id="3.40.50.720">
    <property type="entry name" value="NAD(P)-binding Rossmann-like Domain"/>
    <property type="match status" value="1"/>
</dbReference>
<evidence type="ECO:0000313" key="9">
    <source>
        <dbReference type="Proteomes" id="UP000643165"/>
    </source>
</evidence>
<evidence type="ECO:0000256" key="6">
    <source>
        <dbReference type="RuleBase" id="RU361277"/>
    </source>
</evidence>
<evidence type="ECO:0000259" key="7">
    <source>
        <dbReference type="SMART" id="SM00829"/>
    </source>
</evidence>
<evidence type="ECO:0000256" key="2">
    <source>
        <dbReference type="ARBA" id="ARBA00022723"/>
    </source>
</evidence>
<gene>
    <name evidence="8" type="primary">areB</name>
    <name evidence="8" type="ORF">Vlu01_51490</name>
</gene>
<proteinExistence type="inferred from homology"/>
<dbReference type="InterPro" id="IPR013154">
    <property type="entry name" value="ADH-like_N"/>
</dbReference>
<evidence type="ECO:0000256" key="1">
    <source>
        <dbReference type="ARBA" id="ARBA00008072"/>
    </source>
</evidence>
<dbReference type="EMBL" id="BOPB01000035">
    <property type="protein sequence ID" value="GIJ24525.1"/>
    <property type="molecule type" value="Genomic_DNA"/>
</dbReference>
<dbReference type="SMART" id="SM00829">
    <property type="entry name" value="PKS_ER"/>
    <property type="match status" value="1"/>
</dbReference>
<keyword evidence="9" id="KW-1185">Reference proteome</keyword>
<dbReference type="InterPro" id="IPR002328">
    <property type="entry name" value="ADH_Zn_CS"/>
</dbReference>